<feature type="non-terminal residue" evidence="2">
    <location>
        <position position="128"/>
    </location>
</feature>
<dbReference type="EMBL" id="CAJVQA010025495">
    <property type="protein sequence ID" value="CAG8786253.1"/>
    <property type="molecule type" value="Genomic_DNA"/>
</dbReference>
<reference evidence="2" key="1">
    <citation type="submission" date="2021-06" db="EMBL/GenBank/DDBJ databases">
        <authorList>
            <person name="Kallberg Y."/>
            <person name="Tangrot J."/>
            <person name="Rosling A."/>
        </authorList>
    </citation>
    <scope>NUCLEOTIDE SEQUENCE</scope>
    <source>
        <strain evidence="2">FL966</strain>
    </source>
</reference>
<keyword evidence="3" id="KW-1185">Reference proteome</keyword>
<proteinExistence type="predicted"/>
<dbReference type="Proteomes" id="UP000789759">
    <property type="component" value="Unassembled WGS sequence"/>
</dbReference>
<evidence type="ECO:0000313" key="3">
    <source>
        <dbReference type="Proteomes" id="UP000789759"/>
    </source>
</evidence>
<dbReference type="GO" id="GO:0030246">
    <property type="term" value="F:carbohydrate binding"/>
    <property type="evidence" value="ECO:0007669"/>
    <property type="project" value="InterPro"/>
</dbReference>
<dbReference type="AlphaFoldDB" id="A0A9N9P471"/>
<organism evidence="2 3">
    <name type="scientific">Cetraspora pellucida</name>
    <dbReference type="NCBI Taxonomy" id="1433469"/>
    <lineage>
        <taxon>Eukaryota</taxon>
        <taxon>Fungi</taxon>
        <taxon>Fungi incertae sedis</taxon>
        <taxon>Mucoromycota</taxon>
        <taxon>Glomeromycotina</taxon>
        <taxon>Glomeromycetes</taxon>
        <taxon>Diversisporales</taxon>
        <taxon>Gigasporaceae</taxon>
        <taxon>Cetraspora</taxon>
    </lineage>
</organism>
<dbReference type="Gene3D" id="2.70.98.10">
    <property type="match status" value="1"/>
</dbReference>
<name>A0A9N9P471_9GLOM</name>
<dbReference type="Pfam" id="PF17678">
    <property type="entry name" value="Glyco_hydro_92N"/>
    <property type="match status" value="1"/>
</dbReference>
<dbReference type="OrthoDB" id="2428606at2759"/>
<protein>
    <submittedName>
        <fullName evidence="2">5985_t:CDS:1</fullName>
    </submittedName>
</protein>
<evidence type="ECO:0000313" key="2">
    <source>
        <dbReference type="EMBL" id="CAG8786253.1"/>
    </source>
</evidence>
<sequence length="128" mass="14540">KEGHVFPNPCLPYEVAKVGYDTDSLKYNQGGYTVDGNITGISHLHVSRTGNPTFGSLKKGEPKYGVISQFPLTSTSLYTIQLRNYKSLRSFEHFEVRYPKFGLEKYNVTVELTAARRTRSYIDARRKA</sequence>
<evidence type="ECO:0000259" key="1">
    <source>
        <dbReference type="Pfam" id="PF17678"/>
    </source>
</evidence>
<comment type="caution">
    <text evidence="2">The sequence shown here is derived from an EMBL/GenBank/DDBJ whole genome shotgun (WGS) entry which is preliminary data.</text>
</comment>
<dbReference type="InterPro" id="IPR041371">
    <property type="entry name" value="GH92_N"/>
</dbReference>
<accession>A0A9N9P471</accession>
<feature type="domain" description="Glycosyl hydrolase family 92 N-terminal" evidence="1">
    <location>
        <begin position="2"/>
        <end position="118"/>
    </location>
</feature>
<gene>
    <name evidence="2" type="ORF">CPELLU_LOCUS16701</name>
</gene>
<dbReference type="InterPro" id="IPR014718">
    <property type="entry name" value="GH-type_carb-bd"/>
</dbReference>